<evidence type="ECO:0000259" key="18">
    <source>
        <dbReference type="PROSITE" id="PS50259"/>
    </source>
</evidence>
<keyword evidence="11" id="KW-0675">Receptor</keyword>
<evidence type="ECO:0000256" key="3">
    <source>
        <dbReference type="ARBA" id="ARBA00022475"/>
    </source>
</evidence>
<feature type="transmembrane region" description="Helical" evidence="17">
    <location>
        <begin position="304"/>
        <end position="322"/>
    </location>
</feature>
<keyword evidence="13" id="KW-0807">Transducer</keyword>
<keyword evidence="8" id="KW-0297">G-protein coupled receptor</keyword>
<dbReference type="Pfam" id="PF22572">
    <property type="entry name" value="GPR158_179_EC"/>
    <property type="match status" value="1"/>
</dbReference>
<dbReference type="CDD" id="cd15293">
    <property type="entry name" value="7tmC_GPR158-like"/>
    <property type="match status" value="1"/>
</dbReference>
<sequence>LADSMFYDFVRNNVHGDTLIFGSAVAIESDVHSTYATFCPYASKVASGGVSAFDLATAYNYSTTDTEWYHEPVANYSHGRWTFPYFDCGGGNIWMVTYSAPILALGPSDTAVFKGVATIDLELTNIDINQCDAEDGDAGGSLDVFRGTHNCQPTTRCVPVAQQGFRRGSYNCECRDGFYFPDTTAIIRAFNGSVIDNFFDNNGPDVETDSFRCFRCPRGCDTCVDATPCLYEYVPAIRILVVLIIALLICGCGVLSFFTHKYRKQMVMKTASPIFLQIMIGSAVLMCTSVFVMYPEPTDALCTIFVWPFHMGFALLYGSLLIKTWRISVIFNSRKKVNLPDKVLLQRLVPLPAVMAIFLSCWTVIGPPQVITVTMDDTKKFFSCSLDYWTYAVYGVEALLLLFGVYLCFTVRKAPAHFNESKHITWSTYNAIILGIFIITLTQFLSQTAGPDVVYVLLMMQLHVFVTFTLALIFVPK</sequence>
<dbReference type="InterPro" id="IPR017978">
    <property type="entry name" value="GPCR_3_C"/>
</dbReference>
<feature type="transmembrane region" description="Helical" evidence="17">
    <location>
        <begin position="270"/>
        <end position="292"/>
    </location>
</feature>
<evidence type="ECO:0000256" key="10">
    <source>
        <dbReference type="ARBA" id="ARBA00023157"/>
    </source>
</evidence>
<keyword evidence="12" id="KW-0325">Glycoprotein</keyword>
<proteinExistence type="inferred from homology"/>
<organism evidence="19 20">
    <name type="scientific">Batillaria attramentaria</name>
    <dbReference type="NCBI Taxonomy" id="370345"/>
    <lineage>
        <taxon>Eukaryota</taxon>
        <taxon>Metazoa</taxon>
        <taxon>Spiralia</taxon>
        <taxon>Lophotrochozoa</taxon>
        <taxon>Mollusca</taxon>
        <taxon>Gastropoda</taxon>
        <taxon>Caenogastropoda</taxon>
        <taxon>Sorbeoconcha</taxon>
        <taxon>Cerithioidea</taxon>
        <taxon>Batillariidae</taxon>
        <taxon>Batillaria</taxon>
    </lineage>
</organism>
<dbReference type="GO" id="GO:0045211">
    <property type="term" value="C:postsynaptic membrane"/>
    <property type="evidence" value="ECO:0007669"/>
    <property type="project" value="UniProtKB-SubCell"/>
</dbReference>
<evidence type="ECO:0000256" key="15">
    <source>
        <dbReference type="ARBA" id="ARBA00023273"/>
    </source>
</evidence>
<evidence type="ECO:0000256" key="7">
    <source>
        <dbReference type="ARBA" id="ARBA00023018"/>
    </source>
</evidence>
<keyword evidence="20" id="KW-1185">Reference proteome</keyword>
<protein>
    <recommendedName>
        <fullName evidence="18">G-protein coupled receptors family 3 profile domain-containing protein</fullName>
    </recommendedName>
</protein>
<dbReference type="PANTHER" id="PTHR32546">
    <property type="entry name" value="G-PROTEIN COUPLED RECEPTOR 158-RELATED"/>
    <property type="match status" value="1"/>
</dbReference>
<evidence type="ECO:0000313" key="19">
    <source>
        <dbReference type="EMBL" id="KAK7487087.1"/>
    </source>
</evidence>
<dbReference type="PROSITE" id="PS50259">
    <property type="entry name" value="G_PROTEIN_RECEP_F3_4"/>
    <property type="match status" value="1"/>
</dbReference>
<evidence type="ECO:0000256" key="1">
    <source>
        <dbReference type="ARBA" id="ARBA00004487"/>
    </source>
</evidence>
<evidence type="ECO:0000256" key="4">
    <source>
        <dbReference type="ARBA" id="ARBA00022692"/>
    </source>
</evidence>
<evidence type="ECO:0000256" key="12">
    <source>
        <dbReference type="ARBA" id="ARBA00023180"/>
    </source>
</evidence>
<dbReference type="GO" id="GO:0043005">
    <property type="term" value="C:neuron projection"/>
    <property type="evidence" value="ECO:0007669"/>
    <property type="project" value="UniProtKB-SubCell"/>
</dbReference>
<keyword evidence="10" id="KW-1015">Disulfide bond</keyword>
<comment type="subcellular location">
    <subcellularLocation>
        <location evidence="1">Cell projection</location>
        <location evidence="1">Neuron projection</location>
    </subcellularLocation>
    <subcellularLocation>
        <location evidence="16">Postsynaptic cell membrane</location>
        <topology evidence="16">Multi-pass membrane protein</topology>
    </subcellularLocation>
</comment>
<keyword evidence="5" id="KW-0732">Signal</keyword>
<feature type="transmembrane region" description="Helical" evidence="17">
    <location>
        <begin position="343"/>
        <end position="365"/>
    </location>
</feature>
<keyword evidence="15" id="KW-0966">Cell projection</keyword>
<feature type="transmembrane region" description="Helical" evidence="17">
    <location>
        <begin position="429"/>
        <end position="447"/>
    </location>
</feature>
<dbReference type="Proteomes" id="UP001519460">
    <property type="component" value="Unassembled WGS sequence"/>
</dbReference>
<dbReference type="CDD" id="cd12913">
    <property type="entry name" value="PDC1_MCP_like"/>
    <property type="match status" value="1"/>
</dbReference>
<dbReference type="EMBL" id="JACVVK020000169">
    <property type="protein sequence ID" value="KAK7487087.1"/>
    <property type="molecule type" value="Genomic_DNA"/>
</dbReference>
<gene>
    <name evidence="19" type="ORF">BaRGS_00021582</name>
</gene>
<keyword evidence="14" id="KW-0628">Postsynaptic cell membrane</keyword>
<comment type="similarity">
    <text evidence="2">Belongs to the G-protein coupled receptor 3 family.</text>
</comment>
<evidence type="ECO:0000256" key="14">
    <source>
        <dbReference type="ARBA" id="ARBA00023257"/>
    </source>
</evidence>
<feature type="transmembrane region" description="Helical" evidence="17">
    <location>
        <begin position="453"/>
        <end position="475"/>
    </location>
</feature>
<dbReference type="GO" id="GO:0004930">
    <property type="term" value="F:G protein-coupled receptor activity"/>
    <property type="evidence" value="ECO:0007669"/>
    <property type="project" value="UniProtKB-KW"/>
</dbReference>
<dbReference type="AlphaFoldDB" id="A0ABD0KJC3"/>
<evidence type="ECO:0000256" key="6">
    <source>
        <dbReference type="ARBA" id="ARBA00022989"/>
    </source>
</evidence>
<keyword evidence="4 17" id="KW-0812">Transmembrane</keyword>
<feature type="transmembrane region" description="Helical" evidence="17">
    <location>
        <begin position="388"/>
        <end position="409"/>
    </location>
</feature>
<feature type="domain" description="G-protein coupled receptors family 3 profile" evidence="18">
    <location>
        <begin position="261"/>
        <end position="477"/>
    </location>
</feature>
<dbReference type="Gene3D" id="3.30.450.20">
    <property type="entry name" value="PAS domain"/>
    <property type="match status" value="1"/>
</dbReference>
<evidence type="ECO:0000313" key="20">
    <source>
        <dbReference type="Proteomes" id="UP001519460"/>
    </source>
</evidence>
<keyword evidence="7" id="KW-0770">Synapse</keyword>
<dbReference type="Pfam" id="PF00003">
    <property type="entry name" value="7tm_3"/>
    <property type="match status" value="1"/>
</dbReference>
<accession>A0ABD0KJC3</accession>
<feature type="transmembrane region" description="Helical" evidence="17">
    <location>
        <begin position="236"/>
        <end position="258"/>
    </location>
</feature>
<evidence type="ECO:0000256" key="2">
    <source>
        <dbReference type="ARBA" id="ARBA00007242"/>
    </source>
</evidence>
<keyword evidence="9 17" id="KW-0472">Membrane</keyword>
<evidence type="ECO:0000256" key="5">
    <source>
        <dbReference type="ARBA" id="ARBA00022729"/>
    </source>
</evidence>
<name>A0ABD0KJC3_9CAEN</name>
<feature type="non-terminal residue" evidence="19">
    <location>
        <position position="1"/>
    </location>
</feature>
<keyword evidence="6 17" id="KW-1133">Transmembrane helix</keyword>
<reference evidence="19 20" key="1">
    <citation type="journal article" date="2023" name="Sci. Data">
        <title>Genome assembly of the Korean intertidal mud-creeper Batillaria attramentaria.</title>
        <authorList>
            <person name="Patra A.K."/>
            <person name="Ho P.T."/>
            <person name="Jun S."/>
            <person name="Lee S.J."/>
            <person name="Kim Y."/>
            <person name="Won Y.J."/>
        </authorList>
    </citation>
    <scope>NUCLEOTIDE SEQUENCE [LARGE SCALE GENOMIC DNA]</scope>
    <source>
        <strain evidence="19">Wonlab-2016</strain>
    </source>
</reference>
<feature type="non-terminal residue" evidence="19">
    <location>
        <position position="477"/>
    </location>
</feature>
<dbReference type="InterPro" id="IPR054714">
    <property type="entry name" value="GPR158_179_extracellular"/>
</dbReference>
<evidence type="ECO:0000256" key="9">
    <source>
        <dbReference type="ARBA" id="ARBA00023136"/>
    </source>
</evidence>
<dbReference type="PANTHER" id="PTHR32546:SF29">
    <property type="entry name" value="G-PROTEIN COUPLED RECEPTORS FAMILY 3 PROFILE DOMAIN-CONTAINING PROTEIN"/>
    <property type="match status" value="1"/>
</dbReference>
<dbReference type="InterPro" id="IPR043458">
    <property type="entry name" value="GPR158/179"/>
</dbReference>
<evidence type="ECO:0000256" key="8">
    <source>
        <dbReference type="ARBA" id="ARBA00023040"/>
    </source>
</evidence>
<comment type="caution">
    <text evidence="19">The sequence shown here is derived from an EMBL/GenBank/DDBJ whole genome shotgun (WGS) entry which is preliminary data.</text>
</comment>
<evidence type="ECO:0000256" key="17">
    <source>
        <dbReference type="SAM" id="Phobius"/>
    </source>
</evidence>
<evidence type="ECO:0000256" key="11">
    <source>
        <dbReference type="ARBA" id="ARBA00023170"/>
    </source>
</evidence>
<evidence type="ECO:0000256" key="16">
    <source>
        <dbReference type="ARBA" id="ARBA00034104"/>
    </source>
</evidence>
<keyword evidence="3" id="KW-1003">Cell membrane</keyword>
<evidence type="ECO:0000256" key="13">
    <source>
        <dbReference type="ARBA" id="ARBA00023224"/>
    </source>
</evidence>